<gene>
    <name evidence="2" type="ORF">BDW59DRAFT_166302</name>
</gene>
<evidence type="ECO:0000256" key="1">
    <source>
        <dbReference type="SAM" id="Phobius"/>
    </source>
</evidence>
<protein>
    <submittedName>
        <fullName evidence="2">Uncharacterized protein</fullName>
    </submittedName>
</protein>
<accession>A0ABR4HM63</accession>
<reference evidence="2 3" key="1">
    <citation type="submission" date="2024-07" db="EMBL/GenBank/DDBJ databases">
        <title>Section-level genome sequencing and comparative genomics of Aspergillus sections Usti and Cavernicolus.</title>
        <authorList>
            <consortium name="Lawrence Berkeley National Laboratory"/>
            <person name="Nybo J.L."/>
            <person name="Vesth T.C."/>
            <person name="Theobald S."/>
            <person name="Frisvad J.C."/>
            <person name="Larsen T.O."/>
            <person name="Kjaerboelling I."/>
            <person name="Rothschild-Mancinelli K."/>
            <person name="Lyhne E.K."/>
            <person name="Kogle M.E."/>
            <person name="Barry K."/>
            <person name="Clum A."/>
            <person name="Na H."/>
            <person name="Ledsgaard L."/>
            <person name="Lin J."/>
            <person name="Lipzen A."/>
            <person name="Kuo A."/>
            <person name="Riley R."/>
            <person name="Mondo S."/>
            <person name="LaButti K."/>
            <person name="Haridas S."/>
            <person name="Pangalinan J."/>
            <person name="Salamov A.A."/>
            <person name="Simmons B.A."/>
            <person name="Magnuson J.K."/>
            <person name="Chen J."/>
            <person name="Drula E."/>
            <person name="Henrissat B."/>
            <person name="Wiebenga A."/>
            <person name="Lubbers R.J."/>
            <person name="Gomes A.C."/>
            <person name="Makela M.R."/>
            <person name="Stajich J."/>
            <person name="Grigoriev I.V."/>
            <person name="Mortensen U.H."/>
            <person name="De vries R.P."/>
            <person name="Baker S.E."/>
            <person name="Andersen M.R."/>
        </authorList>
    </citation>
    <scope>NUCLEOTIDE SEQUENCE [LARGE SCALE GENOMIC DNA]</scope>
    <source>
        <strain evidence="2 3">CBS 600.67</strain>
    </source>
</reference>
<comment type="caution">
    <text evidence="2">The sequence shown here is derived from an EMBL/GenBank/DDBJ whole genome shotgun (WGS) entry which is preliminary data.</text>
</comment>
<keyword evidence="1" id="KW-0472">Membrane</keyword>
<sequence>MEPQGGHTTSESVSHREWIPLLLRTRALLPLAVFPFGMIAALEVLRHLTVTRVLSSRDETLLNLTRYMPTLGVIVIGFIFKGIASDLKRVTVLLDYIYGLDIVDLFAPRNTTATFTQASSFDFESHPLALSNGSLKTLWNSPGAQPYARAISEHLGTAPRPIWIPGNYAFDQFTYPSMPNATVTAEVNAVSAAMSCHQLRYSLLNSTFQYNHFAADPNDLQAAGCNHPLTVLIDGRKRLLAWLNITQRSDQEHDVQILETYLNTIPGPRADVRGLICSPQFTNQRVSVSVNSTNSEMTAFSAISEPQPLDLKTSTGTLWIYLQNPLDSETQKLFGLAQVNGGPCDPTTKPVANVPNITGAVSELIYDNHQADPFIQMIMSDRPESGDPIDLDVLEAKVADFAGKIQISGNGWSQSA</sequence>
<keyword evidence="1" id="KW-1133">Transmembrane helix</keyword>
<feature type="transmembrane region" description="Helical" evidence="1">
    <location>
        <begin position="27"/>
        <end position="45"/>
    </location>
</feature>
<proteinExistence type="predicted"/>
<keyword evidence="3" id="KW-1185">Reference proteome</keyword>
<evidence type="ECO:0000313" key="3">
    <source>
        <dbReference type="Proteomes" id="UP001610335"/>
    </source>
</evidence>
<feature type="transmembrane region" description="Helical" evidence="1">
    <location>
        <begin position="66"/>
        <end position="84"/>
    </location>
</feature>
<dbReference type="EMBL" id="JBFXLS010000100">
    <property type="protein sequence ID" value="KAL2816578.1"/>
    <property type="molecule type" value="Genomic_DNA"/>
</dbReference>
<dbReference type="Proteomes" id="UP001610335">
    <property type="component" value="Unassembled WGS sequence"/>
</dbReference>
<organism evidence="2 3">
    <name type="scientific">Aspergillus cavernicola</name>
    <dbReference type="NCBI Taxonomy" id="176166"/>
    <lineage>
        <taxon>Eukaryota</taxon>
        <taxon>Fungi</taxon>
        <taxon>Dikarya</taxon>
        <taxon>Ascomycota</taxon>
        <taxon>Pezizomycotina</taxon>
        <taxon>Eurotiomycetes</taxon>
        <taxon>Eurotiomycetidae</taxon>
        <taxon>Eurotiales</taxon>
        <taxon>Aspergillaceae</taxon>
        <taxon>Aspergillus</taxon>
        <taxon>Aspergillus subgen. Nidulantes</taxon>
    </lineage>
</organism>
<keyword evidence="1" id="KW-0812">Transmembrane</keyword>
<name>A0ABR4HM63_9EURO</name>
<evidence type="ECO:0000313" key="2">
    <source>
        <dbReference type="EMBL" id="KAL2816578.1"/>
    </source>
</evidence>